<dbReference type="AlphaFoldDB" id="A0A0S2K6P8"/>
<dbReference type="Proteomes" id="UP000061457">
    <property type="component" value="Chromosome I"/>
</dbReference>
<dbReference type="RefSeq" id="WP_058031309.1">
    <property type="nucleotide sequence ID" value="NZ_CP013187.1"/>
</dbReference>
<evidence type="ECO:0000313" key="3">
    <source>
        <dbReference type="EMBL" id="ALO43663.1"/>
    </source>
</evidence>
<evidence type="ECO:0000256" key="1">
    <source>
        <dbReference type="ARBA" id="ARBA00022723"/>
    </source>
</evidence>
<dbReference type="OrthoDB" id="9805307at2"/>
<feature type="domain" description="Fumarylacetoacetase-like C-terminal" evidence="2">
    <location>
        <begin position="18"/>
        <end position="217"/>
    </location>
</feature>
<gene>
    <name evidence="3" type="ORF">PP2015_3185</name>
</gene>
<dbReference type="GO" id="GO:0046872">
    <property type="term" value="F:metal ion binding"/>
    <property type="evidence" value="ECO:0007669"/>
    <property type="project" value="UniProtKB-KW"/>
</dbReference>
<keyword evidence="1" id="KW-0479">Metal-binding</keyword>
<organism evidence="3 4">
    <name type="scientific">Pseudoalteromonas phenolica</name>
    <dbReference type="NCBI Taxonomy" id="161398"/>
    <lineage>
        <taxon>Bacteria</taxon>
        <taxon>Pseudomonadati</taxon>
        <taxon>Pseudomonadota</taxon>
        <taxon>Gammaproteobacteria</taxon>
        <taxon>Alteromonadales</taxon>
        <taxon>Pseudoalteromonadaceae</taxon>
        <taxon>Pseudoalteromonas</taxon>
    </lineage>
</organism>
<dbReference type="InterPro" id="IPR011234">
    <property type="entry name" value="Fumarylacetoacetase-like_C"/>
</dbReference>
<dbReference type="PANTHER" id="PTHR11820">
    <property type="entry name" value="ACYLPYRUVASE"/>
    <property type="match status" value="1"/>
</dbReference>
<keyword evidence="4" id="KW-1185">Reference proteome</keyword>
<dbReference type="EMBL" id="CP013187">
    <property type="protein sequence ID" value="ALO43663.1"/>
    <property type="molecule type" value="Genomic_DNA"/>
</dbReference>
<accession>A0A0S2K6P8</accession>
<dbReference type="STRING" id="161398.PP2015_3185"/>
<dbReference type="InterPro" id="IPR036663">
    <property type="entry name" value="Fumarylacetoacetase_C_sf"/>
</dbReference>
<dbReference type="NCBIfam" id="NF007967">
    <property type="entry name" value="PRK10691.1"/>
    <property type="match status" value="1"/>
</dbReference>
<protein>
    <submittedName>
        <fullName evidence="3">Fumarylacetoacetate hydrolase family protein</fullName>
    </submittedName>
</protein>
<name>A0A0S2K6P8_9GAMM</name>
<dbReference type="PATRIC" id="fig|161398.10.peg.3247"/>
<proteinExistence type="predicted"/>
<dbReference type="Pfam" id="PF01557">
    <property type="entry name" value="FAA_hydrolase"/>
    <property type="match status" value="1"/>
</dbReference>
<keyword evidence="3" id="KW-0378">Hydrolase</keyword>
<reference evidence="3 4" key="1">
    <citation type="submission" date="2015-11" db="EMBL/GenBank/DDBJ databases">
        <authorList>
            <person name="Zhang Y."/>
            <person name="Guo Z."/>
        </authorList>
    </citation>
    <scope>NUCLEOTIDE SEQUENCE [LARGE SCALE GENOMIC DNA]</scope>
    <source>
        <strain evidence="3 4">KCTC 12086</strain>
    </source>
</reference>
<evidence type="ECO:0000259" key="2">
    <source>
        <dbReference type="Pfam" id="PF01557"/>
    </source>
</evidence>
<dbReference type="GO" id="GO:0018773">
    <property type="term" value="F:acetylpyruvate hydrolase activity"/>
    <property type="evidence" value="ECO:0007669"/>
    <property type="project" value="TreeGrafter"/>
</dbReference>
<dbReference type="KEGG" id="pphe:PP2015_3185"/>
<dbReference type="SUPFAM" id="SSF56529">
    <property type="entry name" value="FAH"/>
    <property type="match status" value="1"/>
</dbReference>
<dbReference type="PANTHER" id="PTHR11820:SF7">
    <property type="entry name" value="ACYLPYRUVASE FAHD1, MITOCHONDRIAL"/>
    <property type="match status" value="1"/>
</dbReference>
<dbReference type="Gene3D" id="3.90.850.10">
    <property type="entry name" value="Fumarylacetoacetase-like, C-terminal domain"/>
    <property type="match status" value="1"/>
</dbReference>
<sequence>MYQHQWHTGEAINLPTGKIVCIGRNYAAHAQELNNPIPSQPILFIKPSICLQPFKEITLAKRLGEHHYEAELALLIGETISYGDEDVLTKIAGVGLALDLTLRDVQSELKSKGHPWERAKAYDGSCPVTSFYPLKSPTELASAEYKYWQNGALKQHGKTELMLFNIERLLTEISESFTLVPGDIVLTGTPEGVGVLNHGDELQLQYQKQAPLNARVVLKP</sequence>
<evidence type="ECO:0000313" key="4">
    <source>
        <dbReference type="Proteomes" id="UP000061457"/>
    </source>
</evidence>